<dbReference type="PANTHER" id="PTHR42781">
    <property type="entry name" value="SPERMIDINE/PUTRESCINE IMPORT ATP-BINDING PROTEIN POTA"/>
    <property type="match status" value="1"/>
</dbReference>
<dbReference type="PROSITE" id="PS00211">
    <property type="entry name" value="ABC_TRANSPORTER_1"/>
    <property type="match status" value="1"/>
</dbReference>
<dbReference type="FunFam" id="3.40.50.300:FF:000042">
    <property type="entry name" value="Maltose/maltodextrin ABC transporter, ATP-binding protein"/>
    <property type="match status" value="1"/>
</dbReference>
<sequence>MIQVERKKIFTGNSTRVELKNLTKKFGSTTAVENASLEIDSGEFMTLLGPSGCGKTTILSMILGILEPTSGEIAFNGQPINHIDMSKRDIGMVFQNYALFPHMTVFQNIAFGLDMRKVEKEEKKKRVREVIKMVQLDGLEDRFIKDLSGGQQQRVALARAIVIRPRILLLDEPLSNLDAKLRKEMRTQLKKLHRELDITTIYVTHDQEEALSLSTKITVMSKGVIQQIGAPEEIFRRPRNYFVANFIGYGNFLKGKLVDEKNGQFIFETTKDSLRLTVNRDNKHQVGDQVFLTIKPEMLEIVTGEKTGVNLLDGEIVTSDYIGSATGYEVQMENGRTFQVNVPGLNPYAVGQKVKLYLDPAKILIVDEE</sequence>
<gene>
    <name evidence="5" type="ORF">H2C83_00530</name>
</gene>
<proteinExistence type="predicted"/>
<dbReference type="InterPro" id="IPR003593">
    <property type="entry name" value="AAA+_ATPase"/>
</dbReference>
<dbReference type="GO" id="GO:0140359">
    <property type="term" value="F:ABC-type transporter activity"/>
    <property type="evidence" value="ECO:0007669"/>
    <property type="project" value="UniProtKB-ARBA"/>
</dbReference>
<comment type="caution">
    <text evidence="5">The sequence shown here is derived from an EMBL/GenBank/DDBJ whole genome shotgun (WGS) entry which is preliminary data.</text>
</comment>
<dbReference type="GO" id="GO:0016887">
    <property type="term" value="F:ATP hydrolysis activity"/>
    <property type="evidence" value="ECO:0007669"/>
    <property type="project" value="InterPro"/>
</dbReference>
<keyword evidence="1" id="KW-0813">Transport</keyword>
<dbReference type="Gene3D" id="2.40.50.100">
    <property type="match status" value="1"/>
</dbReference>
<protein>
    <submittedName>
        <fullName evidence="5">ABC transporter ATP-binding protein</fullName>
    </submittedName>
</protein>
<dbReference type="AlphaFoldDB" id="A0A7W2AQS5"/>
<dbReference type="GO" id="GO:0005524">
    <property type="term" value="F:ATP binding"/>
    <property type="evidence" value="ECO:0007669"/>
    <property type="project" value="UniProtKB-KW"/>
</dbReference>
<name>A0A7W2AQS5_9BACL</name>
<dbReference type="PANTHER" id="PTHR42781:SF4">
    <property type="entry name" value="SPERMIDINE_PUTRESCINE IMPORT ATP-BINDING PROTEIN POTA"/>
    <property type="match status" value="1"/>
</dbReference>
<dbReference type="SUPFAM" id="SSF52540">
    <property type="entry name" value="P-loop containing nucleoside triphosphate hydrolases"/>
    <property type="match status" value="1"/>
</dbReference>
<keyword evidence="3 5" id="KW-0067">ATP-binding</keyword>
<dbReference type="InterPro" id="IPR013611">
    <property type="entry name" value="Transp-assoc_OB_typ2"/>
</dbReference>
<evidence type="ECO:0000256" key="3">
    <source>
        <dbReference type="ARBA" id="ARBA00022840"/>
    </source>
</evidence>
<dbReference type="InterPro" id="IPR050093">
    <property type="entry name" value="ABC_SmlMolc_Importer"/>
</dbReference>
<organism evidence="5 6">
    <name type="scientific">Thermoactinomyces mirandus</name>
    <dbReference type="NCBI Taxonomy" id="2756294"/>
    <lineage>
        <taxon>Bacteria</taxon>
        <taxon>Bacillati</taxon>
        <taxon>Bacillota</taxon>
        <taxon>Bacilli</taxon>
        <taxon>Bacillales</taxon>
        <taxon>Thermoactinomycetaceae</taxon>
        <taxon>Thermoactinomyces</taxon>
    </lineage>
</organism>
<dbReference type="SMART" id="SM00382">
    <property type="entry name" value="AAA"/>
    <property type="match status" value="1"/>
</dbReference>
<reference evidence="5 6" key="1">
    <citation type="submission" date="2020-07" db="EMBL/GenBank/DDBJ databases">
        <title>Thermoactinomyces phylogeny.</title>
        <authorList>
            <person name="Dunlap C."/>
        </authorList>
    </citation>
    <scope>NUCLEOTIDE SEQUENCE [LARGE SCALE GENOMIC DNA]</scope>
    <source>
        <strain evidence="5 6">AMNI-1</strain>
    </source>
</reference>
<evidence type="ECO:0000313" key="6">
    <source>
        <dbReference type="Proteomes" id="UP000538292"/>
    </source>
</evidence>
<accession>A0A7W2AQS5</accession>
<dbReference type="EMBL" id="JACEOL010000002">
    <property type="protein sequence ID" value="MBA4600831.1"/>
    <property type="molecule type" value="Genomic_DNA"/>
</dbReference>
<dbReference type="InterPro" id="IPR027417">
    <property type="entry name" value="P-loop_NTPase"/>
</dbReference>
<dbReference type="Pfam" id="PF08402">
    <property type="entry name" value="TOBE_2"/>
    <property type="match status" value="1"/>
</dbReference>
<dbReference type="PROSITE" id="PS50893">
    <property type="entry name" value="ABC_TRANSPORTER_2"/>
    <property type="match status" value="1"/>
</dbReference>
<dbReference type="RefSeq" id="WP_181736711.1">
    <property type="nucleotide sequence ID" value="NZ_JACEOL010000002.1"/>
</dbReference>
<dbReference type="Pfam" id="PF00005">
    <property type="entry name" value="ABC_tran"/>
    <property type="match status" value="1"/>
</dbReference>
<dbReference type="InterPro" id="IPR008995">
    <property type="entry name" value="Mo/tungstate-bd_C_term_dom"/>
</dbReference>
<evidence type="ECO:0000256" key="1">
    <source>
        <dbReference type="ARBA" id="ARBA00022448"/>
    </source>
</evidence>
<evidence type="ECO:0000313" key="5">
    <source>
        <dbReference type="EMBL" id="MBA4600831.1"/>
    </source>
</evidence>
<dbReference type="InterPro" id="IPR003439">
    <property type="entry name" value="ABC_transporter-like_ATP-bd"/>
</dbReference>
<dbReference type="Proteomes" id="UP000538292">
    <property type="component" value="Unassembled WGS sequence"/>
</dbReference>
<keyword evidence="6" id="KW-1185">Reference proteome</keyword>
<dbReference type="Gene3D" id="3.40.50.300">
    <property type="entry name" value="P-loop containing nucleotide triphosphate hydrolases"/>
    <property type="match status" value="1"/>
</dbReference>
<dbReference type="InterPro" id="IPR017871">
    <property type="entry name" value="ABC_transporter-like_CS"/>
</dbReference>
<dbReference type="Gene3D" id="2.40.50.140">
    <property type="entry name" value="Nucleic acid-binding proteins"/>
    <property type="match status" value="1"/>
</dbReference>
<evidence type="ECO:0000259" key="4">
    <source>
        <dbReference type="PROSITE" id="PS50893"/>
    </source>
</evidence>
<keyword evidence="2" id="KW-0547">Nucleotide-binding</keyword>
<dbReference type="SUPFAM" id="SSF50331">
    <property type="entry name" value="MOP-like"/>
    <property type="match status" value="1"/>
</dbReference>
<evidence type="ECO:0000256" key="2">
    <source>
        <dbReference type="ARBA" id="ARBA00022741"/>
    </source>
</evidence>
<dbReference type="InterPro" id="IPR012340">
    <property type="entry name" value="NA-bd_OB-fold"/>
</dbReference>
<feature type="domain" description="ABC transporter" evidence="4">
    <location>
        <begin position="17"/>
        <end position="247"/>
    </location>
</feature>
<dbReference type="GO" id="GO:0043190">
    <property type="term" value="C:ATP-binding cassette (ABC) transporter complex"/>
    <property type="evidence" value="ECO:0007669"/>
    <property type="project" value="InterPro"/>
</dbReference>